<protein>
    <submittedName>
        <fullName evidence="5">LacI family DNA-binding transcriptional regulator</fullName>
    </submittedName>
</protein>
<dbReference type="Pfam" id="PF13377">
    <property type="entry name" value="Peripla_BP_3"/>
    <property type="match status" value="1"/>
</dbReference>
<evidence type="ECO:0000256" key="3">
    <source>
        <dbReference type="ARBA" id="ARBA00023163"/>
    </source>
</evidence>
<keyword evidence="3" id="KW-0804">Transcription</keyword>
<dbReference type="EMBL" id="JBANBB010000002">
    <property type="protein sequence ID" value="MEK0307250.1"/>
    <property type="molecule type" value="Genomic_DNA"/>
</dbReference>
<comment type="caution">
    <text evidence="5">The sequence shown here is derived from an EMBL/GenBank/DDBJ whole genome shotgun (WGS) entry which is preliminary data.</text>
</comment>
<accession>A0ABU8ZQF1</accession>
<dbReference type="Proteomes" id="UP001373159">
    <property type="component" value="Unassembled WGS sequence"/>
</dbReference>
<dbReference type="PANTHER" id="PTHR30146">
    <property type="entry name" value="LACI-RELATED TRANSCRIPTIONAL REPRESSOR"/>
    <property type="match status" value="1"/>
</dbReference>
<organism evidence="5 6">
    <name type="scientific">Bifidobacterium favimelis</name>
    <dbReference type="NCBI Taxonomy" id="3122979"/>
    <lineage>
        <taxon>Bacteria</taxon>
        <taxon>Bacillati</taxon>
        <taxon>Actinomycetota</taxon>
        <taxon>Actinomycetes</taxon>
        <taxon>Bifidobacteriales</taxon>
        <taxon>Bifidobacteriaceae</taxon>
        <taxon>Bifidobacterium</taxon>
    </lineage>
</organism>
<dbReference type="PROSITE" id="PS50932">
    <property type="entry name" value="HTH_LACI_2"/>
    <property type="match status" value="1"/>
</dbReference>
<dbReference type="InterPro" id="IPR010982">
    <property type="entry name" value="Lambda_DNA-bd_dom_sf"/>
</dbReference>
<evidence type="ECO:0000313" key="6">
    <source>
        <dbReference type="Proteomes" id="UP001373159"/>
    </source>
</evidence>
<feature type="domain" description="HTH lacI-type" evidence="4">
    <location>
        <begin position="3"/>
        <end position="57"/>
    </location>
</feature>
<dbReference type="InterPro" id="IPR028082">
    <property type="entry name" value="Peripla_BP_I"/>
</dbReference>
<dbReference type="PANTHER" id="PTHR30146:SF109">
    <property type="entry name" value="HTH-TYPE TRANSCRIPTIONAL REGULATOR GALS"/>
    <property type="match status" value="1"/>
</dbReference>
<dbReference type="SMART" id="SM00354">
    <property type="entry name" value="HTH_LACI"/>
    <property type="match status" value="1"/>
</dbReference>
<sequence>MKSTIHDVARRAGVSVSTVSRSFTRPQLVSAKTRQRVLDVAEAMDFRISRSAAALKTGQSMRIAMLISDSITTWFNSHVFAGLNNVFQPAGYDLSIYTMNTVQARAEFFASLPVRRNADAVVVCSFNIVPKEIAKLGNMDVPVVGINIPNTDRFDASVNVDDRQSMKLAVNHLTSLGHQRVAYVRASHGSPFRYRADERLEGFEEAVKEAGIADMTTSLRCPPGMDASNTALAQILSLNPAPTAVCFQTDGLAIPVLYGLHHYGREVPHDISIVGFDDSTYSEEIGLTTIQQKPYEMGVELARKTLCLIEGGRPDQPFEMFPTHLVLRETTQPPADR</sequence>
<dbReference type="CDD" id="cd01392">
    <property type="entry name" value="HTH_LacI"/>
    <property type="match status" value="1"/>
</dbReference>
<keyword evidence="6" id="KW-1185">Reference proteome</keyword>
<reference evidence="5 6" key="1">
    <citation type="submission" date="2024-02" db="EMBL/GenBank/DDBJ databases">
        <title>Bifidobacterium honeyensis sp. nov., isolated from the comb honey.</title>
        <authorList>
            <person name="Liu W."/>
            <person name="Li Y."/>
        </authorList>
    </citation>
    <scope>NUCLEOTIDE SEQUENCE [LARGE SCALE GENOMIC DNA]</scope>
    <source>
        <strain evidence="5 6">IMAU50988</strain>
    </source>
</reference>
<evidence type="ECO:0000256" key="2">
    <source>
        <dbReference type="ARBA" id="ARBA00023125"/>
    </source>
</evidence>
<dbReference type="CDD" id="cd06267">
    <property type="entry name" value="PBP1_LacI_sugar_binding-like"/>
    <property type="match status" value="1"/>
</dbReference>
<evidence type="ECO:0000259" key="4">
    <source>
        <dbReference type="PROSITE" id="PS50932"/>
    </source>
</evidence>
<gene>
    <name evidence="5" type="ORF">V8P97_07230</name>
</gene>
<dbReference type="Gene3D" id="1.10.260.40">
    <property type="entry name" value="lambda repressor-like DNA-binding domains"/>
    <property type="match status" value="1"/>
</dbReference>
<keyword evidence="2 5" id="KW-0238">DNA-binding</keyword>
<dbReference type="SUPFAM" id="SSF53822">
    <property type="entry name" value="Periplasmic binding protein-like I"/>
    <property type="match status" value="1"/>
</dbReference>
<dbReference type="GO" id="GO:0003677">
    <property type="term" value="F:DNA binding"/>
    <property type="evidence" value="ECO:0007669"/>
    <property type="project" value="UniProtKB-KW"/>
</dbReference>
<name>A0ABU8ZQF1_9BIFI</name>
<dbReference type="InterPro" id="IPR046335">
    <property type="entry name" value="LacI/GalR-like_sensor"/>
</dbReference>
<keyword evidence="1" id="KW-0805">Transcription regulation</keyword>
<evidence type="ECO:0000256" key="1">
    <source>
        <dbReference type="ARBA" id="ARBA00023015"/>
    </source>
</evidence>
<proteinExistence type="predicted"/>
<dbReference type="RefSeq" id="WP_340469978.1">
    <property type="nucleotide sequence ID" value="NZ_JBANBB010000002.1"/>
</dbReference>
<dbReference type="InterPro" id="IPR000843">
    <property type="entry name" value="HTH_LacI"/>
</dbReference>
<dbReference type="SUPFAM" id="SSF47413">
    <property type="entry name" value="lambda repressor-like DNA-binding domains"/>
    <property type="match status" value="1"/>
</dbReference>
<dbReference type="Gene3D" id="3.40.50.2300">
    <property type="match status" value="2"/>
</dbReference>
<evidence type="ECO:0000313" key="5">
    <source>
        <dbReference type="EMBL" id="MEK0307250.1"/>
    </source>
</evidence>
<dbReference type="Pfam" id="PF00356">
    <property type="entry name" value="LacI"/>
    <property type="match status" value="1"/>
</dbReference>